<evidence type="ECO:0000256" key="3">
    <source>
        <dbReference type="ARBA" id="ARBA00022843"/>
    </source>
</evidence>
<feature type="region of interest" description="Disordered" evidence="6">
    <location>
        <begin position="1700"/>
        <end position="1745"/>
    </location>
</feature>
<evidence type="ECO:0000256" key="2">
    <source>
        <dbReference type="ARBA" id="ARBA00022499"/>
    </source>
</evidence>
<feature type="compositionally biased region" description="Acidic residues" evidence="6">
    <location>
        <begin position="1726"/>
        <end position="1745"/>
    </location>
</feature>
<feature type="compositionally biased region" description="Basic residues" evidence="6">
    <location>
        <begin position="1342"/>
        <end position="1356"/>
    </location>
</feature>
<feature type="compositionally biased region" description="Polar residues" evidence="6">
    <location>
        <begin position="1539"/>
        <end position="1556"/>
    </location>
</feature>
<evidence type="ECO:0000313" key="7">
    <source>
        <dbReference type="EMBL" id="EGF82370.1"/>
    </source>
</evidence>
<dbReference type="PANTHER" id="PTHR32086">
    <property type="entry name" value="FANCONI ANEMIA GROUP D2 PROTEIN"/>
    <property type="match status" value="1"/>
</dbReference>
<evidence type="ECO:0000256" key="6">
    <source>
        <dbReference type="SAM" id="MobiDB-lite"/>
    </source>
</evidence>
<feature type="region of interest" description="Disordered" evidence="6">
    <location>
        <begin position="1525"/>
        <end position="1556"/>
    </location>
</feature>
<dbReference type="GO" id="GO:0036297">
    <property type="term" value="P:interstrand cross-link repair"/>
    <property type="evidence" value="ECO:0000318"/>
    <property type="project" value="GO_Central"/>
</dbReference>
<dbReference type="InterPro" id="IPR029448">
    <property type="entry name" value="FANCD2"/>
</dbReference>
<proteinExistence type="inferred from homology"/>
<evidence type="ECO:0000256" key="4">
    <source>
        <dbReference type="ARBA" id="ARBA00023242"/>
    </source>
</evidence>
<accession>F4NVV0</accession>
<dbReference type="GeneID" id="18242356"/>
<dbReference type="Pfam" id="PF14631">
    <property type="entry name" value="FancD2"/>
    <property type="match status" value="2"/>
</dbReference>
<keyword evidence="3" id="KW-0832">Ubl conjugation</keyword>
<dbReference type="InParanoid" id="F4NVV0"/>
<feature type="compositionally biased region" description="Polar residues" evidence="6">
    <location>
        <begin position="1428"/>
        <end position="1443"/>
    </location>
</feature>
<keyword evidence="2" id="KW-1017">Isopeptide bond</keyword>
<sequence>MLDGCLVFPSQPLQICKTGHVLSTTQESVSITPYLFSDRLSKKIKSYSAIHLDQFLNGFATLMDTTDSLIGILSSVKQVKNGSDSLASNDTAIGSMQQNTLARMLLNIHSLQPCISQLLLEKLAEFSIMSGKNIPKMLIKQLSWLDYIVKPSEMIEKIIEILPVLVYDVQTDLISSLPEIAVDSEHQRISLYLIELMAQKLELTQTILDTLISFSMDDTTLIAARDACLDKLDSADLDTLPIIVRFLLNIATVDSAQTVISQIRANLNMDQIAQDLKKETLDIEQGRSKGKKPDRSPQALILESIRTSFQTRPFLQDSWIRVIFDVDFVKNMLRSLDFLVMIIIYSLSTSHRKRAQLLLKKKALSGDLTPSIVRKTISGHGSSISSTLLDYWRLTLALESYPFCISLSVLLELTSIEPQNVAPFSIFIKSILDHLDKLSVSNVRRFFEVLSNLAVVSDNELFDTSASSMVIMAESSILTDLHIVIRKYLGSANCTYKQIGVLGSAVLIQKLAEKNSMTPHTLSQAQKIFETTITSCRQSMSCLGTVFDEIAFLVSQNKLHIDFISWLRELINDSFLDIFVLDDEEMKLCADKIETLSSDFPRLVVKSTLWMELENCEGGLNIYPLALRLIRGLPDDLKDTRPLAGILDFSNEKNLIALLCSQFKLWQTCETATTGINGSFTLNVEYDQTARHALCTTLFQALNLFRELLNCFGFVSEKATMRFCLLRVRHIMVLEKYLVSILASLPGWIPPNLLEENIDSGFNSQSLPETVFVSSATISLMKETSMTLTQNGSQVTTKNRKSARNGRTSKLLSSSAKRFDIPLIWELKDLRPLMRELELGVFSILAFCEDMGEAKLDFNELEFLLSDLLVKVEFQFGPKGLSSLRQSSQTRASVELLTRISVRNVFSKLVLILPGICKTLESTGKEICNMIADEDSTFGVVDQSMLNCFDLIIKCLAILLKWPGFTDPALHDDRMNFLQVLASRTLIQENPNLQATQDQLVIGAFDYIVRFEKCLVTGEAASGLGHLLAALYNLVPHSDIVLGKLRYLSNVFVNQYWKDKSSMKPETLVYLIQQQINMAADPLAITEEYFAKAFKAISEGDEEVLVDFPLLTRVTFISFFKAAFTGLCQQVAQFSGRGQTQYSESEVTISRFSTCFSLAITLVRKFEQPPFISVILKKSRVFLLAYIKRVLPVLTREFKTYKEEIIQILRMVQTGTRILQSVCSETKVSKDTNLAASVPPLRKVMELFLYEIKKLLADNNSLQAFSIGNLKHRDISGGLISSQIPTLVEPDDDSTDQQELDDIEDERMSDLDVQLETEQATPLNKAAKTTQRSKDAEISKSSKPKNSRAVSQKKKQQPVSTSDKRHSTETGSKKRRLAKRSMPDVAAEHTATEEEYDEEPREKEQDPLQTRKLSEDIVADYSSDKNSESNTSTKCRKSNGGQRSNRRVEQTVLGRNESMNLFEPCEGLDTEALQLESAVSNDEETSPELNSLISAAPVPAYTSTIAPQQIRRIGLARRRLVGGTIPSTTGASTTLSSSFKTNPLPNLPMTDSLSQPRTKTVVNTEGFGQGVLAQPPEQLRAKRLGVSRRPGIKPFDQPIILSQSLSKKLPSPSFSQDQALLDNDDDNMSNGISSQLLNNIDMSQSELDDEEDDTMYLGNTESINADSASHKRKKGFSKTVTTSSKSAGSYRTFKRKSVIVESETDESMIENSEDTDLDGFIVNDESSGEEMGLEMDDDVDDGPYI</sequence>
<feature type="region of interest" description="Disordered" evidence="6">
    <location>
        <begin position="1661"/>
        <end position="1683"/>
    </location>
</feature>
<dbReference type="HOGENOM" id="CLU_239555_0_0_1"/>
<dbReference type="GO" id="GO:0000793">
    <property type="term" value="C:condensed chromosome"/>
    <property type="evidence" value="ECO:0000318"/>
    <property type="project" value="GO_Central"/>
</dbReference>
<evidence type="ECO:0000256" key="1">
    <source>
        <dbReference type="ARBA" id="ARBA00004123"/>
    </source>
</evidence>
<keyword evidence="4" id="KW-0539">Nucleus</keyword>
<comment type="subcellular location">
    <subcellularLocation>
        <location evidence="1">Nucleus</location>
    </subcellularLocation>
</comment>
<feature type="region of interest" description="Disordered" evidence="6">
    <location>
        <begin position="790"/>
        <end position="810"/>
    </location>
</feature>
<dbReference type="Proteomes" id="UP000007241">
    <property type="component" value="Unassembled WGS sequence"/>
</dbReference>
<reference evidence="7 8" key="1">
    <citation type="submission" date="2009-12" db="EMBL/GenBank/DDBJ databases">
        <title>The draft genome of Batrachochytrium dendrobatidis.</title>
        <authorList>
            <consortium name="US DOE Joint Genome Institute (JGI-PGF)"/>
            <person name="Kuo A."/>
            <person name="Salamov A."/>
            <person name="Schmutz J."/>
            <person name="Lucas S."/>
            <person name="Pitluck S."/>
            <person name="Rosenblum E."/>
            <person name="Stajich J."/>
            <person name="Eisen M."/>
            <person name="Grigoriev I.V."/>
        </authorList>
    </citation>
    <scope>NUCLEOTIDE SEQUENCE [LARGE SCALE GENOMIC DNA]</scope>
    <source>
        <strain evidence="8">JAM81 / FGSC 10211</strain>
    </source>
</reference>
<dbReference type="EMBL" id="GL882880">
    <property type="protein sequence ID" value="EGF82370.1"/>
    <property type="molecule type" value="Genomic_DNA"/>
</dbReference>
<feature type="compositionally biased region" description="Low complexity" evidence="6">
    <location>
        <begin position="1527"/>
        <end position="1538"/>
    </location>
</feature>
<dbReference type="RefSeq" id="XP_006676900.1">
    <property type="nucleotide sequence ID" value="XM_006676837.1"/>
</dbReference>
<organism evidence="7 8">
    <name type="scientific">Batrachochytrium dendrobatidis (strain JAM81 / FGSC 10211)</name>
    <name type="common">Frog chytrid fungus</name>
    <dbReference type="NCBI Taxonomy" id="684364"/>
    <lineage>
        <taxon>Eukaryota</taxon>
        <taxon>Fungi</taxon>
        <taxon>Fungi incertae sedis</taxon>
        <taxon>Chytridiomycota</taxon>
        <taxon>Chytridiomycota incertae sedis</taxon>
        <taxon>Chytridiomycetes</taxon>
        <taxon>Rhizophydiales</taxon>
        <taxon>Rhizophydiales incertae sedis</taxon>
        <taxon>Batrachochytrium</taxon>
    </lineage>
</organism>
<dbReference type="PANTHER" id="PTHR32086:SF0">
    <property type="entry name" value="FANCONI ANEMIA GROUP D2 PROTEIN"/>
    <property type="match status" value="1"/>
</dbReference>
<dbReference type="GO" id="GO:1990918">
    <property type="term" value="P:double-strand break repair involved in meiotic recombination"/>
    <property type="evidence" value="ECO:0000318"/>
    <property type="project" value="GO_Central"/>
</dbReference>
<feature type="compositionally biased region" description="Basic and acidic residues" evidence="6">
    <location>
        <begin position="1362"/>
        <end position="1372"/>
    </location>
</feature>
<feature type="compositionally biased region" description="Acidic residues" evidence="6">
    <location>
        <begin position="1702"/>
        <end position="1717"/>
    </location>
</feature>
<evidence type="ECO:0000313" key="8">
    <source>
        <dbReference type="Proteomes" id="UP000007241"/>
    </source>
</evidence>
<keyword evidence="8" id="KW-1185">Reference proteome</keyword>
<dbReference type="GO" id="GO:0005634">
    <property type="term" value="C:nucleus"/>
    <property type="evidence" value="ECO:0000318"/>
    <property type="project" value="GO_Central"/>
</dbReference>
<dbReference type="OMA" id="QCIRGNT"/>
<dbReference type="GO" id="GO:0070182">
    <property type="term" value="F:DNA polymerase binding"/>
    <property type="evidence" value="ECO:0000318"/>
    <property type="project" value="GO_Central"/>
</dbReference>
<feature type="region of interest" description="Disordered" evidence="6">
    <location>
        <begin position="1316"/>
        <end position="1453"/>
    </location>
</feature>
<dbReference type="GO" id="GO:0031573">
    <property type="term" value="P:mitotic intra-S DNA damage checkpoint signaling"/>
    <property type="evidence" value="ECO:0000318"/>
    <property type="project" value="GO_Central"/>
</dbReference>
<evidence type="ECO:0000256" key="5">
    <source>
        <dbReference type="ARBA" id="ARBA00093456"/>
    </source>
</evidence>
<dbReference type="STRING" id="684364.F4NVV0"/>
<feature type="compositionally biased region" description="Polar residues" evidence="6">
    <location>
        <begin position="1316"/>
        <end position="1330"/>
    </location>
</feature>
<dbReference type="GO" id="GO:0007129">
    <property type="term" value="P:homologous chromosome pairing at meiosis"/>
    <property type="evidence" value="ECO:0000318"/>
    <property type="project" value="GO_Central"/>
</dbReference>
<gene>
    <name evidence="7" type="ORF">BATDEDRAFT_86173</name>
</gene>
<name>F4NVV0_BATDJ</name>
<comment type="similarity">
    <text evidence="5">Belongs to the Fanconi anemia protein FANCD2 family.</text>
</comment>
<evidence type="ECO:0008006" key="9">
    <source>
        <dbReference type="Google" id="ProtNLM"/>
    </source>
</evidence>
<dbReference type="OrthoDB" id="27031at2759"/>
<protein>
    <recommendedName>
        <fullName evidence="9">Fanconi anemia group D2 protein</fullName>
    </recommendedName>
</protein>